<reference evidence="2" key="1">
    <citation type="journal article" date="2023" name="G3 (Bethesda)">
        <title>Whole genome assembly and annotation of the endangered Caribbean coral Acropora cervicornis.</title>
        <authorList>
            <person name="Selwyn J.D."/>
            <person name="Vollmer S.V."/>
        </authorList>
    </citation>
    <scope>NUCLEOTIDE SEQUENCE</scope>
    <source>
        <strain evidence="2">K2</strain>
    </source>
</reference>
<feature type="compositionally biased region" description="Basic residues" evidence="1">
    <location>
        <begin position="1"/>
        <end position="14"/>
    </location>
</feature>
<keyword evidence="3" id="KW-1185">Reference proteome</keyword>
<dbReference type="AlphaFoldDB" id="A0AAD9V6E7"/>
<dbReference type="EMBL" id="JARQWQ010000027">
    <property type="protein sequence ID" value="KAK2562998.1"/>
    <property type="molecule type" value="Genomic_DNA"/>
</dbReference>
<protein>
    <submittedName>
        <fullName evidence="2">Uncharacterized protein</fullName>
    </submittedName>
</protein>
<reference evidence="2" key="2">
    <citation type="journal article" date="2023" name="Science">
        <title>Genomic signatures of disease resistance in endangered staghorn corals.</title>
        <authorList>
            <person name="Vollmer S.V."/>
            <person name="Selwyn J.D."/>
            <person name="Despard B.A."/>
            <person name="Roesel C.L."/>
        </authorList>
    </citation>
    <scope>NUCLEOTIDE SEQUENCE</scope>
    <source>
        <strain evidence="2">K2</strain>
    </source>
</reference>
<sequence>MANRKRSHRSRSPSRHNYNDRSQSESPPKRRKTPSPSPSSEGKSLDSILKTLQQMQTQMAKTNERISTMESRFERHSRPFAPSQAPPDDQISVLAYSDGELLDYTEDETSLVNEPDQAIKPNHKAIKP</sequence>
<name>A0AAD9V6E7_ACRCE</name>
<organism evidence="2 3">
    <name type="scientific">Acropora cervicornis</name>
    <name type="common">Staghorn coral</name>
    <dbReference type="NCBI Taxonomy" id="6130"/>
    <lineage>
        <taxon>Eukaryota</taxon>
        <taxon>Metazoa</taxon>
        <taxon>Cnidaria</taxon>
        <taxon>Anthozoa</taxon>
        <taxon>Hexacorallia</taxon>
        <taxon>Scleractinia</taxon>
        <taxon>Astrocoeniina</taxon>
        <taxon>Acroporidae</taxon>
        <taxon>Acropora</taxon>
    </lineage>
</organism>
<proteinExistence type="predicted"/>
<evidence type="ECO:0000313" key="3">
    <source>
        <dbReference type="Proteomes" id="UP001249851"/>
    </source>
</evidence>
<dbReference type="Proteomes" id="UP001249851">
    <property type="component" value="Unassembled WGS sequence"/>
</dbReference>
<feature type="region of interest" description="Disordered" evidence="1">
    <location>
        <begin position="1"/>
        <end position="47"/>
    </location>
</feature>
<evidence type="ECO:0000256" key="1">
    <source>
        <dbReference type="SAM" id="MobiDB-lite"/>
    </source>
</evidence>
<feature type="region of interest" description="Disordered" evidence="1">
    <location>
        <begin position="70"/>
        <end position="90"/>
    </location>
</feature>
<evidence type="ECO:0000313" key="2">
    <source>
        <dbReference type="EMBL" id="KAK2562998.1"/>
    </source>
</evidence>
<comment type="caution">
    <text evidence="2">The sequence shown here is derived from an EMBL/GenBank/DDBJ whole genome shotgun (WGS) entry which is preliminary data.</text>
</comment>
<gene>
    <name evidence="2" type="ORF">P5673_013997</name>
</gene>
<accession>A0AAD9V6E7</accession>